<dbReference type="AlphaFoldDB" id="A0A4U8UQ31"/>
<proteinExistence type="predicted"/>
<name>A0A4U8UQ31_STECR</name>
<gene>
    <name evidence="1" type="ORF">L596_002596</name>
</gene>
<accession>A0A4U8UQ31</accession>
<evidence type="ECO:0000313" key="2">
    <source>
        <dbReference type="Proteomes" id="UP000298663"/>
    </source>
</evidence>
<comment type="caution">
    <text evidence="1">The sequence shown here is derived from an EMBL/GenBank/DDBJ whole genome shotgun (WGS) entry which is preliminary data.</text>
</comment>
<sequence length="151" mass="16760">MELWTTAIRKTRKKRRSNLEGFHLMSESSSGAAPDSMLSFNDCYEDDAGNVSANGERRSLLLKSQSLDMPASNKVGVSPQLFSTTAKKRRKTVNQGQTDQDGTVEMQELPPDANSSDFAPAFTNNNFTEDAVMATSNGVKKTFKRLTRFLR</sequence>
<keyword evidence="2" id="KW-1185">Reference proteome</keyword>
<reference evidence="1 2" key="1">
    <citation type="journal article" date="2015" name="Genome Biol.">
        <title>Comparative genomics of Steinernema reveals deeply conserved gene regulatory networks.</title>
        <authorList>
            <person name="Dillman A.R."/>
            <person name="Macchietto M."/>
            <person name="Porter C.F."/>
            <person name="Rogers A."/>
            <person name="Williams B."/>
            <person name="Antoshechkin I."/>
            <person name="Lee M.M."/>
            <person name="Goodwin Z."/>
            <person name="Lu X."/>
            <person name="Lewis E.E."/>
            <person name="Goodrich-Blair H."/>
            <person name="Stock S.P."/>
            <person name="Adams B.J."/>
            <person name="Sternberg P.W."/>
            <person name="Mortazavi A."/>
        </authorList>
    </citation>
    <scope>NUCLEOTIDE SEQUENCE [LARGE SCALE GENOMIC DNA]</scope>
    <source>
        <strain evidence="1 2">ALL</strain>
    </source>
</reference>
<organism evidence="1 2">
    <name type="scientific">Steinernema carpocapsae</name>
    <name type="common">Entomopathogenic nematode</name>
    <dbReference type="NCBI Taxonomy" id="34508"/>
    <lineage>
        <taxon>Eukaryota</taxon>
        <taxon>Metazoa</taxon>
        <taxon>Ecdysozoa</taxon>
        <taxon>Nematoda</taxon>
        <taxon>Chromadorea</taxon>
        <taxon>Rhabditida</taxon>
        <taxon>Tylenchina</taxon>
        <taxon>Panagrolaimomorpha</taxon>
        <taxon>Strongyloidoidea</taxon>
        <taxon>Steinernematidae</taxon>
        <taxon>Steinernema</taxon>
    </lineage>
</organism>
<evidence type="ECO:0000313" key="1">
    <source>
        <dbReference type="EMBL" id="TMS35136.1"/>
    </source>
</evidence>
<reference evidence="1 2" key="2">
    <citation type="journal article" date="2019" name="G3 (Bethesda)">
        <title>Hybrid Assembly of the Genome of the Entomopathogenic Nematode Steinernema carpocapsae Identifies the X-Chromosome.</title>
        <authorList>
            <person name="Serra L."/>
            <person name="Macchietto M."/>
            <person name="Macias-Munoz A."/>
            <person name="McGill C.J."/>
            <person name="Rodriguez I.M."/>
            <person name="Rodriguez B."/>
            <person name="Murad R."/>
            <person name="Mortazavi A."/>
        </authorList>
    </citation>
    <scope>NUCLEOTIDE SEQUENCE [LARGE SCALE GENOMIC DNA]</scope>
    <source>
        <strain evidence="1 2">ALL</strain>
    </source>
</reference>
<dbReference type="Proteomes" id="UP000298663">
    <property type="component" value="Unassembled WGS sequence"/>
</dbReference>
<protein>
    <submittedName>
        <fullName evidence="1">Uncharacterized protein</fullName>
    </submittedName>
</protein>
<dbReference type="EMBL" id="AZBU02000001">
    <property type="protein sequence ID" value="TMS35136.1"/>
    <property type="molecule type" value="Genomic_DNA"/>
</dbReference>